<dbReference type="SUPFAM" id="SSF81321">
    <property type="entry name" value="Family A G protein-coupled receptor-like"/>
    <property type="match status" value="1"/>
</dbReference>
<gene>
    <name evidence="2" type="ORF">XAT740_LOCUS8798</name>
</gene>
<accession>A0A814ASW1</accession>
<evidence type="ECO:0000256" key="1">
    <source>
        <dbReference type="SAM" id="Phobius"/>
    </source>
</evidence>
<reference evidence="2" key="1">
    <citation type="submission" date="2021-02" db="EMBL/GenBank/DDBJ databases">
        <authorList>
            <person name="Nowell W R."/>
        </authorList>
    </citation>
    <scope>NUCLEOTIDE SEQUENCE</scope>
</reference>
<name>A0A814ASW1_ADIRI</name>
<feature type="transmembrane region" description="Helical" evidence="1">
    <location>
        <begin position="377"/>
        <end position="397"/>
    </location>
</feature>
<evidence type="ECO:0000313" key="2">
    <source>
        <dbReference type="EMBL" id="CAF0916298.1"/>
    </source>
</evidence>
<dbReference type="AlphaFoldDB" id="A0A814ASW1"/>
<sequence>MECQSDTPECTGSLYYYESIRLIVLTNTFCAVSIYENSNEDEYIYINQFDPLNPKNNLVVDITYILVLTTPKSLTTTNFRIQIISSTNITLDHFIDNSTYCHVGGSCNTQVKSIGLTLDDILRLEVKRNMTIHDQPLTIKISSALTIIILVACVMSSACSILTFQSESSRQVGCGLYLLVSSVTSLLSVTVFTVKFWFVVVTQMDTSIHLSVRQGGCKSIETLLKLFFYWDTWLNACVATERAISVYKGVNFDKKKSKRFARWIIFILPFGIMATIIHEPLYRQLFSYDPEEMKRITSFVTLSETRTWHTWCITSYPQSIQDYNTSILFVHLLGPFIINLLSAVLIIIGTARRRAEAQNRQNFTQHMREQWNEHRQLVISPIILLLLSSPRLVISLLSGCIDVSRYSWLYLSAYFISFLPPIFMFVIFVVPSSSYRNAFKESFSRICKRQRS</sequence>
<dbReference type="Proteomes" id="UP000663828">
    <property type="component" value="Unassembled WGS sequence"/>
</dbReference>
<organism evidence="2 3">
    <name type="scientific">Adineta ricciae</name>
    <name type="common">Rotifer</name>
    <dbReference type="NCBI Taxonomy" id="249248"/>
    <lineage>
        <taxon>Eukaryota</taxon>
        <taxon>Metazoa</taxon>
        <taxon>Spiralia</taxon>
        <taxon>Gnathifera</taxon>
        <taxon>Rotifera</taxon>
        <taxon>Eurotatoria</taxon>
        <taxon>Bdelloidea</taxon>
        <taxon>Adinetida</taxon>
        <taxon>Adinetidae</taxon>
        <taxon>Adineta</taxon>
    </lineage>
</organism>
<feature type="transmembrane region" description="Helical" evidence="1">
    <location>
        <begin position="137"/>
        <end position="164"/>
    </location>
</feature>
<keyword evidence="1" id="KW-0812">Transmembrane</keyword>
<keyword evidence="1" id="KW-1133">Transmembrane helix</keyword>
<keyword evidence="1" id="KW-0472">Membrane</keyword>
<feature type="transmembrane region" description="Helical" evidence="1">
    <location>
        <begin position="327"/>
        <end position="351"/>
    </location>
</feature>
<feature type="transmembrane region" description="Helical" evidence="1">
    <location>
        <begin position="260"/>
        <end position="278"/>
    </location>
</feature>
<feature type="transmembrane region" description="Helical" evidence="1">
    <location>
        <begin position="409"/>
        <end position="430"/>
    </location>
</feature>
<evidence type="ECO:0000313" key="3">
    <source>
        <dbReference type="Proteomes" id="UP000663828"/>
    </source>
</evidence>
<comment type="caution">
    <text evidence="2">The sequence shown here is derived from an EMBL/GenBank/DDBJ whole genome shotgun (WGS) entry which is preliminary data.</text>
</comment>
<protein>
    <recommendedName>
        <fullName evidence="4">G-protein coupled receptors family 1 profile domain-containing protein</fullName>
    </recommendedName>
</protein>
<dbReference type="Gene3D" id="1.20.1070.10">
    <property type="entry name" value="Rhodopsin 7-helix transmembrane proteins"/>
    <property type="match status" value="1"/>
</dbReference>
<evidence type="ECO:0008006" key="4">
    <source>
        <dbReference type="Google" id="ProtNLM"/>
    </source>
</evidence>
<feature type="transmembrane region" description="Helical" evidence="1">
    <location>
        <begin position="176"/>
        <end position="200"/>
    </location>
</feature>
<keyword evidence="3" id="KW-1185">Reference proteome</keyword>
<proteinExistence type="predicted"/>
<dbReference type="EMBL" id="CAJNOR010000443">
    <property type="protein sequence ID" value="CAF0916298.1"/>
    <property type="molecule type" value="Genomic_DNA"/>
</dbReference>